<comment type="caution">
    <text evidence="1">The sequence shown here is derived from an EMBL/GenBank/DDBJ whole genome shotgun (WGS) entry which is preliminary data.</text>
</comment>
<organism evidence="1 2">
    <name type="scientific">Streptomyces microflavus</name>
    <name type="common">Streptomyces lipmanii</name>
    <dbReference type="NCBI Taxonomy" id="1919"/>
    <lineage>
        <taxon>Bacteria</taxon>
        <taxon>Bacillati</taxon>
        <taxon>Actinomycetota</taxon>
        <taxon>Actinomycetes</taxon>
        <taxon>Kitasatosporales</taxon>
        <taxon>Streptomycetaceae</taxon>
        <taxon>Streptomyces</taxon>
    </lineage>
</organism>
<dbReference type="Proteomes" id="UP000498740">
    <property type="component" value="Unassembled WGS sequence"/>
</dbReference>
<reference evidence="1 2" key="1">
    <citation type="submission" date="2020-05" db="EMBL/GenBank/DDBJ databases">
        <title>Whole genome shotgun sequence of Streptomyces microflavus NBRC 13062.</title>
        <authorList>
            <person name="Komaki H."/>
            <person name="Tamura T."/>
        </authorList>
    </citation>
    <scope>NUCLEOTIDE SEQUENCE [LARGE SCALE GENOMIC DNA]</scope>
    <source>
        <strain evidence="1 2">NBRC 13062</strain>
    </source>
</reference>
<dbReference type="EMBL" id="BLWD01000001">
    <property type="protein sequence ID" value="GFN01935.1"/>
    <property type="molecule type" value="Genomic_DNA"/>
</dbReference>
<evidence type="ECO:0000313" key="1">
    <source>
        <dbReference type="EMBL" id="GFN01935.1"/>
    </source>
</evidence>
<proteinExistence type="predicted"/>
<dbReference type="Pfam" id="PF08889">
    <property type="entry name" value="WbqC"/>
    <property type="match status" value="1"/>
</dbReference>
<protein>
    <submittedName>
        <fullName evidence="1">Uncharacterized protein</fullName>
    </submittedName>
</protein>
<sequence length="119" mass="13583">MLADVALRAASAMLPPGREPVVTYLACLNPVRQDHYLRKPSRENPAFMEHEVMENRGVRVRAFDYLHPSYEQTQHAQGRPFQAELTAYDLLFNHGPKARDILLGANPEERPKLYRIGGK</sequence>
<name>A0A7J0CJJ4_STRMI</name>
<dbReference type="AlphaFoldDB" id="A0A7J0CJJ4"/>
<gene>
    <name evidence="1" type="ORF">Smic_04910</name>
</gene>
<dbReference type="InterPro" id="IPR014985">
    <property type="entry name" value="WbqC"/>
</dbReference>
<accession>A0A7J0CJJ4</accession>
<evidence type="ECO:0000313" key="2">
    <source>
        <dbReference type="Proteomes" id="UP000498740"/>
    </source>
</evidence>